<gene>
    <name evidence="2" type="ORF">CEPIT_LOCUS40229</name>
</gene>
<protein>
    <submittedName>
        <fullName evidence="2">Uncharacterized protein</fullName>
    </submittedName>
</protein>
<organism evidence="2 3">
    <name type="scientific">Cuscuta epithymum</name>
    <dbReference type="NCBI Taxonomy" id="186058"/>
    <lineage>
        <taxon>Eukaryota</taxon>
        <taxon>Viridiplantae</taxon>
        <taxon>Streptophyta</taxon>
        <taxon>Embryophyta</taxon>
        <taxon>Tracheophyta</taxon>
        <taxon>Spermatophyta</taxon>
        <taxon>Magnoliopsida</taxon>
        <taxon>eudicotyledons</taxon>
        <taxon>Gunneridae</taxon>
        <taxon>Pentapetalae</taxon>
        <taxon>asterids</taxon>
        <taxon>lamiids</taxon>
        <taxon>Solanales</taxon>
        <taxon>Convolvulaceae</taxon>
        <taxon>Cuscuteae</taxon>
        <taxon>Cuscuta</taxon>
        <taxon>Cuscuta subgen. Cuscuta</taxon>
    </lineage>
</organism>
<evidence type="ECO:0000313" key="2">
    <source>
        <dbReference type="EMBL" id="CAH9142864.1"/>
    </source>
</evidence>
<dbReference type="EMBL" id="CAMAPF010001045">
    <property type="protein sequence ID" value="CAH9142864.1"/>
    <property type="molecule type" value="Genomic_DNA"/>
</dbReference>
<evidence type="ECO:0000256" key="1">
    <source>
        <dbReference type="SAM" id="MobiDB-lite"/>
    </source>
</evidence>
<feature type="region of interest" description="Disordered" evidence="1">
    <location>
        <begin position="71"/>
        <end position="130"/>
    </location>
</feature>
<name>A0AAV0G4G4_9ASTE</name>
<comment type="caution">
    <text evidence="2">The sequence shown here is derived from an EMBL/GenBank/DDBJ whole genome shotgun (WGS) entry which is preliminary data.</text>
</comment>
<sequence>MVLARRLQVQREGDNWIWADFHYERLPNFCFQWEILGNEDCFCLSNPHSGSWFGEKPYRSWLHADFEAGGSHPGNMWLIPSNSRPRDGRGDRVVSRRTTSEQESYAVEGSSIEGQGKDYYPGRIKEVQGH</sequence>
<feature type="compositionally biased region" description="Basic and acidic residues" evidence="1">
    <location>
        <begin position="84"/>
        <end position="100"/>
    </location>
</feature>
<accession>A0AAV0G4G4</accession>
<dbReference type="Proteomes" id="UP001152523">
    <property type="component" value="Unassembled WGS sequence"/>
</dbReference>
<reference evidence="2" key="1">
    <citation type="submission" date="2022-07" db="EMBL/GenBank/DDBJ databases">
        <authorList>
            <person name="Macas J."/>
            <person name="Novak P."/>
            <person name="Neumann P."/>
        </authorList>
    </citation>
    <scope>NUCLEOTIDE SEQUENCE</scope>
</reference>
<proteinExistence type="predicted"/>
<keyword evidence="3" id="KW-1185">Reference proteome</keyword>
<evidence type="ECO:0000313" key="3">
    <source>
        <dbReference type="Proteomes" id="UP001152523"/>
    </source>
</evidence>
<dbReference type="AlphaFoldDB" id="A0AAV0G4G4"/>